<comment type="caution">
    <text evidence="6">The sequence shown here is derived from an EMBL/GenBank/DDBJ whole genome shotgun (WGS) entry which is preliminary data.</text>
</comment>
<feature type="region of interest" description="Disordered" evidence="2">
    <location>
        <begin position="2352"/>
        <end position="2384"/>
    </location>
</feature>
<organism evidence="6 7">
    <name type="scientific">Danionella cerebrum</name>
    <dbReference type="NCBI Taxonomy" id="2873325"/>
    <lineage>
        <taxon>Eukaryota</taxon>
        <taxon>Metazoa</taxon>
        <taxon>Chordata</taxon>
        <taxon>Craniata</taxon>
        <taxon>Vertebrata</taxon>
        <taxon>Euteleostomi</taxon>
        <taxon>Actinopterygii</taxon>
        <taxon>Neopterygii</taxon>
        <taxon>Teleostei</taxon>
        <taxon>Ostariophysi</taxon>
        <taxon>Cypriniformes</taxon>
        <taxon>Danionidae</taxon>
        <taxon>Danioninae</taxon>
        <taxon>Danionella</taxon>
    </lineage>
</organism>
<evidence type="ECO:0000256" key="1">
    <source>
        <dbReference type="ARBA" id="ARBA00023157"/>
    </source>
</evidence>
<feature type="compositionally biased region" description="Basic and acidic residues" evidence="2">
    <location>
        <begin position="2364"/>
        <end position="2378"/>
    </location>
</feature>
<keyword evidence="3" id="KW-0472">Membrane</keyword>
<feature type="domain" description="C-type lectin" evidence="5">
    <location>
        <begin position="1411"/>
        <end position="1507"/>
    </location>
</feature>
<evidence type="ECO:0000256" key="2">
    <source>
        <dbReference type="SAM" id="MobiDB-lite"/>
    </source>
</evidence>
<keyword evidence="7" id="KW-1185">Reference proteome</keyword>
<dbReference type="PROSITE" id="PS50041">
    <property type="entry name" value="C_TYPE_LECTIN_2"/>
    <property type="match status" value="18"/>
</dbReference>
<keyword evidence="3" id="KW-0812">Transmembrane</keyword>
<feature type="domain" description="C-type lectin" evidence="5">
    <location>
        <begin position="456"/>
        <end position="569"/>
    </location>
</feature>
<accession>A0A553REK5</accession>
<name>A0A553REK5_9TELE</name>
<feature type="domain" description="C-type lectin" evidence="5">
    <location>
        <begin position="689"/>
        <end position="793"/>
    </location>
</feature>
<dbReference type="InterPro" id="IPR016186">
    <property type="entry name" value="C-type_lectin-like/link_sf"/>
</dbReference>
<dbReference type="SMART" id="SM00034">
    <property type="entry name" value="CLECT"/>
    <property type="match status" value="18"/>
</dbReference>
<feature type="domain" description="C-type lectin" evidence="5">
    <location>
        <begin position="258"/>
        <end position="339"/>
    </location>
</feature>
<evidence type="ECO:0000259" key="5">
    <source>
        <dbReference type="PROSITE" id="PS50041"/>
    </source>
</evidence>
<feature type="domain" description="C-type lectin" evidence="5">
    <location>
        <begin position="129"/>
        <end position="246"/>
    </location>
</feature>
<feature type="domain" description="C-type lectin" evidence="5">
    <location>
        <begin position="921"/>
        <end position="1014"/>
    </location>
</feature>
<feature type="domain" description="C-type lectin" evidence="5">
    <location>
        <begin position="1041"/>
        <end position="1146"/>
    </location>
</feature>
<keyword evidence="1" id="KW-1015">Disulfide bond</keyword>
<dbReference type="Proteomes" id="UP000316079">
    <property type="component" value="Unassembled WGS sequence"/>
</dbReference>
<dbReference type="PANTHER" id="PTHR45784:SF3">
    <property type="entry name" value="C-TYPE LECTIN DOMAIN FAMILY 4 MEMBER K-LIKE-RELATED"/>
    <property type="match status" value="1"/>
</dbReference>
<dbReference type="InterPro" id="IPR016187">
    <property type="entry name" value="CTDL_fold"/>
</dbReference>
<dbReference type="Pfam" id="PF00059">
    <property type="entry name" value="Lectin_C"/>
    <property type="match status" value="18"/>
</dbReference>
<dbReference type="CDD" id="cd00037">
    <property type="entry name" value="CLECT"/>
    <property type="match status" value="4"/>
</dbReference>
<evidence type="ECO:0000256" key="4">
    <source>
        <dbReference type="SAM" id="SignalP"/>
    </source>
</evidence>
<dbReference type="STRING" id="623744.A0A553REK5"/>
<dbReference type="Gene3D" id="3.10.100.10">
    <property type="entry name" value="Mannose-Binding Protein A, subunit A"/>
    <property type="match status" value="18"/>
</dbReference>
<reference evidence="6 7" key="1">
    <citation type="journal article" date="2019" name="Sci. Data">
        <title>Hybrid genome assembly and annotation of Danionella translucida.</title>
        <authorList>
            <person name="Kadobianskyi M."/>
            <person name="Schulze L."/>
            <person name="Schuelke M."/>
            <person name="Judkewitz B."/>
        </authorList>
    </citation>
    <scope>NUCLEOTIDE SEQUENCE [LARGE SCALE GENOMIC DNA]</scope>
    <source>
        <strain evidence="6 7">Bolton</strain>
    </source>
</reference>
<feature type="signal peptide" evidence="4">
    <location>
        <begin position="1"/>
        <end position="20"/>
    </location>
</feature>
<evidence type="ECO:0000256" key="3">
    <source>
        <dbReference type="SAM" id="Phobius"/>
    </source>
</evidence>
<feature type="region of interest" description="Disordered" evidence="2">
    <location>
        <begin position="2210"/>
        <end position="2261"/>
    </location>
</feature>
<feature type="domain" description="C-type lectin" evidence="5">
    <location>
        <begin position="1274"/>
        <end position="1381"/>
    </location>
</feature>
<protein>
    <recommendedName>
        <fullName evidence="5">C-type lectin domain-containing protein</fullName>
    </recommendedName>
</protein>
<feature type="domain" description="C-type lectin" evidence="5">
    <location>
        <begin position="792"/>
        <end position="909"/>
    </location>
</feature>
<keyword evidence="4" id="KW-0732">Signal</keyword>
<feature type="domain" description="C-type lectin" evidence="5">
    <location>
        <begin position="2002"/>
        <end position="2099"/>
    </location>
</feature>
<feature type="compositionally biased region" description="Basic and acidic residues" evidence="2">
    <location>
        <begin position="2291"/>
        <end position="2307"/>
    </location>
</feature>
<evidence type="ECO:0000313" key="6">
    <source>
        <dbReference type="EMBL" id="TRZ00577.1"/>
    </source>
</evidence>
<dbReference type="PROSITE" id="PS00615">
    <property type="entry name" value="C_TYPE_LECTIN_1"/>
    <property type="match status" value="8"/>
</dbReference>
<feature type="transmembrane region" description="Helical" evidence="3">
    <location>
        <begin position="2402"/>
        <end position="2420"/>
    </location>
</feature>
<evidence type="ECO:0000313" key="7">
    <source>
        <dbReference type="Proteomes" id="UP000316079"/>
    </source>
</evidence>
<feature type="domain" description="C-type lectin" evidence="5">
    <location>
        <begin position="1629"/>
        <end position="1705"/>
    </location>
</feature>
<feature type="domain" description="C-type lectin" evidence="5">
    <location>
        <begin position="1746"/>
        <end position="1854"/>
    </location>
</feature>
<feature type="transmembrane region" description="Helical" evidence="3">
    <location>
        <begin position="2581"/>
        <end position="2599"/>
    </location>
</feature>
<feature type="chain" id="PRO_5022090002" description="C-type lectin domain-containing protein" evidence="4">
    <location>
        <begin position="21"/>
        <end position="2642"/>
    </location>
</feature>
<feature type="domain" description="C-type lectin" evidence="5">
    <location>
        <begin position="1509"/>
        <end position="1617"/>
    </location>
</feature>
<dbReference type="SUPFAM" id="SSF56436">
    <property type="entry name" value="C-type lectin-like"/>
    <property type="match status" value="18"/>
</dbReference>
<feature type="domain" description="C-type lectin" evidence="5">
    <location>
        <begin position="1145"/>
        <end position="1262"/>
    </location>
</feature>
<proteinExistence type="predicted"/>
<feature type="compositionally biased region" description="Acidic residues" evidence="2">
    <location>
        <begin position="2244"/>
        <end position="2258"/>
    </location>
</feature>
<sequence length="2642" mass="304612">MDLAAYCFLLIIALSSVSECVQRQYHFINMKKTWTEAQSYCREQYSDLATAENMDDMNKLKDLMMRAGNDNIWIGLQRTNRKEWHWSSGDQVVFENWKPGQRASTEECATMKGGKWHDVKCSKTNTFICYNRSSQLESVNQKKSWRDAQSHCRENHVDLVTVRNSIENQELERIINDNQKYNDHVWMGLFRDSWQWSDQSKSSFRYWNTGEPNDNGGNEYCAVMDPAANRQWNDIPCDRQIPFVCQEDKLLLVQLNLSWMDALRYCRQHHVDLVSVHSGQMQKEVVEVVNRALTGAVWLGLRHTCTMGLWFWLSGQTVCYENWAPGNEMALAPYYCLIIALCSVSECVQRQYHFINMKKTWTEAQSYCREQYSDLATAENMDDMNKLKELMKSGDNGNIWIGLHKTNPNEWHWSSGDRVIFVNWEPGQPDSTAECATMKEGKWNDVECSNTNTFICYNRSSQLVFVNQKKSWREAQSHCRENHIDLVTVRNSIENQELERVINDNQKYNDHVWMGLFRDSWQWSDQSKSLFRYWNTGEPNGGNENCAVIITKGSWADITCYQKISFICQEDKVVLVQQNLTWMDALRYCRQHHVDLVSVQSDQMQKKVKNSAISASTGAVWLGLRHTCTMGLWFWVSGQTVCYENWAPGNGTSEQDCNPTLRSGAVQSGGDQRWKWLWLHIAVSLLRQYHFINMKKTWTEAQSYCREQYSDLATAENMDDMNKLKDLRKSGYGNIWIGLHKTNPNEWHWSSGDRVIFENWKPGQPDSSAECATMKEGKWNDVECSDTNTFICYNRSSQLVFVNQTKSWRDAQSHCRENHVDLVTVRNSIENQELERVINDNQKYKDDVWMGLFRDSWQWSDQSKSSFRYWYTGEPNNYGGKENCVVINTMHQGPWADITCGPQISFICQEDKVVLVQQNLTWMDALRYCRQHHVDLVSVQSDQMQKKVKNSAKSASTGAVWLGLRHTCTMGLWFWVSGQTVCYENWAPGNGTSEQDCNPTLRSGAVQSGGDQRWMQKMALAPYYCLIVALCSVSECVQRQYHFINMKKTWTEAQSYCREQYSDLATAENMDDMNKLKDLMKSAGYGNIWIGLQRTNQKEWHWSSGDRVIFENWEQGQHDSSKECAAMKEGKWNDVECSDTNTFICYNRSSQLEFVNQKKSWRDAQSHCRENHVDLVTVRNSIENQELERIINVSQKYKDDVWMGLFRDSWQWSDQSKSSFRYWITGEPDNYGGKENCAVISTTYQGPWADITCDQQKYFICQEDKVVLIQQNLTWMDALRYCRQHHVDLVSVQSDQMQKKVKNSAISASTGAVWLGLRHTCTMGLWFWVSGQTVCYENWAPGNGTSEQDCNPTLRSGAVQSGGDHQWVSRPETDLLNFICINDENLKSFNILPLQKWILLHIAFFSSLRQYHFINMKKTWTEAQSYCREQYSDLATAENMDDMNKLKDLMKSGSDVSLQLIWIGLQRTVQNEWHWSSGDPVLYVNWEQGQPNGIDDCASMKEGKWHDLFEDQKKSWREAQSYCRENHVDLVTVSNLGENQELERIIRASQKYNDHVWMGLFRDSWQWSDQSNSSFRYWNEGEPNNAGGKESCAAMSFPAHLRWNDINGDSKIPFICQEDKLVLIQLNLTWMDALRYCRQHHVDLVSVHSDQMQKEVVEVVNRALTGAVWLGLRHTCTMGLWFWVSGQTVCYENWAPGNGTSEQDCNPTLRSGAVQSGGDHRVNKMLRMLLLLSALSSVSECVQRQYHFINMKKTWTEAQSYCREQYSDLATAENMDDMNKLKDLMKSVNYVGVQYIWIGLQRTVQNEWHWSLGDPVLYVNWEQGQPDGIDDCASMKEGKWHDLGCSDKKTFICYNTQKSSRSTATTDKLLCNPIAKQIKFKPLIQEKIWREAQSHCRENHVDLVTVRNQSENQELERIITVSQKYNDHVWMGLFRDSWQWSDQSKSLFRYWNTGEPNNGGVNENCAVMIHDAQEKWNDIKCDLNIPFICQEDKVVLVQQNLTWMDALRYCRQHHVDLVSVHSDQMQKEVVEVVNMVNRASTGAVWLGLRHTCTMGLWFWLSGQTVCYENWAPGNGTSEQDCNPTLRSGAVQSGGKHQWDPLFSISCGSIVHSATQLDAQLGEGRALCIRAAARPGAATRVCFRVGSFEELGHESQSSLTDVRTASEHIEHRIHAAAHERKCCDVGTSHFCCIFKRRGLKYHAHHLYETRSKRKDGESSDDEEYEEVSSSFTLEHGTAQPTDDRDVAEEDENERDDETQDGLKQILKDFVSIALPVVRHTQCSYEPIKGHRQCHEESQEPNAQKDSHEPVLGPQPLRDKGPGDGEPAVSTHQADQVDGGVHVRAAQIMHHLTHSGAELPAPARQVTERRRTRHSTDQTTKRFPGNPRMKAIKRMSSVSRSRSLLFWLLLLIFLVDSIAVPSKSLAMKAMPSLRITGVESPKARIHTTTSSLMMVFRSVMAPTRLGHKMAMSRCKLISMIRKIEAYILVQQRKNKIWQRSYASVIVKSKQTALHSGVIKEVNLLMKESYLQTTRQALACHRASLYYSSLGVELNHSHPPLAIESHSANTVLPGFSLSFTINRLVVASLLVLMFLMIIQAFSECQVALVNSNTNKINQSAERCELRDCDEQITWGFVSLVFNYVL</sequence>
<feature type="region of interest" description="Disordered" evidence="2">
    <location>
        <begin position="2288"/>
        <end position="2334"/>
    </location>
</feature>
<dbReference type="EMBL" id="SRMA01024352">
    <property type="protein sequence ID" value="TRZ00577.1"/>
    <property type="molecule type" value="Genomic_DNA"/>
</dbReference>
<dbReference type="InterPro" id="IPR018378">
    <property type="entry name" value="C-type_lectin_CS"/>
</dbReference>
<gene>
    <name evidence="6" type="ORF">DNTS_004499</name>
</gene>
<dbReference type="PANTHER" id="PTHR45784">
    <property type="entry name" value="C-TYPE LECTIN DOMAIN FAMILY 20 MEMBER A-RELATED"/>
    <property type="match status" value="1"/>
</dbReference>
<feature type="domain" description="C-type lectin" evidence="5">
    <location>
        <begin position="1889"/>
        <end position="1990"/>
    </location>
</feature>
<feature type="domain" description="C-type lectin" evidence="5">
    <location>
        <begin position="25"/>
        <end position="130"/>
    </location>
</feature>
<feature type="domain" description="C-type lectin" evidence="5">
    <location>
        <begin position="581"/>
        <end position="675"/>
    </location>
</feature>
<feature type="domain" description="C-type lectin" evidence="5">
    <location>
        <begin position="352"/>
        <end position="457"/>
    </location>
</feature>
<dbReference type="OrthoDB" id="7357196at2759"/>
<dbReference type="InterPro" id="IPR001304">
    <property type="entry name" value="C-type_lectin-like"/>
</dbReference>
<keyword evidence="3" id="KW-1133">Transmembrane helix</keyword>
<dbReference type="CDD" id="cd03602">
    <property type="entry name" value="CLECT_1"/>
    <property type="match status" value="2"/>
</dbReference>